<dbReference type="EnsemblMetazoa" id="PPA46032.1">
    <property type="protein sequence ID" value="PPA46032.1"/>
    <property type="gene ID" value="WBGene00284401"/>
</dbReference>
<gene>
    <name evidence="2" type="primary">WBGene00284401</name>
</gene>
<dbReference type="Proteomes" id="UP000005239">
    <property type="component" value="Unassembled WGS sequence"/>
</dbReference>
<organism evidence="2 3">
    <name type="scientific">Pristionchus pacificus</name>
    <name type="common">Parasitic nematode worm</name>
    <dbReference type="NCBI Taxonomy" id="54126"/>
    <lineage>
        <taxon>Eukaryota</taxon>
        <taxon>Metazoa</taxon>
        <taxon>Ecdysozoa</taxon>
        <taxon>Nematoda</taxon>
        <taxon>Chromadorea</taxon>
        <taxon>Rhabditida</taxon>
        <taxon>Rhabditina</taxon>
        <taxon>Diplogasteromorpha</taxon>
        <taxon>Diplogasteroidea</taxon>
        <taxon>Neodiplogasteridae</taxon>
        <taxon>Pristionchus</taxon>
    </lineage>
</organism>
<feature type="compositionally biased region" description="Basic residues" evidence="1">
    <location>
        <begin position="84"/>
        <end position="96"/>
    </location>
</feature>
<reference evidence="3" key="1">
    <citation type="journal article" date="2008" name="Nat. Genet.">
        <title>The Pristionchus pacificus genome provides a unique perspective on nematode lifestyle and parasitism.</title>
        <authorList>
            <person name="Dieterich C."/>
            <person name="Clifton S.W."/>
            <person name="Schuster L.N."/>
            <person name="Chinwalla A."/>
            <person name="Delehaunty K."/>
            <person name="Dinkelacker I."/>
            <person name="Fulton L."/>
            <person name="Fulton R."/>
            <person name="Godfrey J."/>
            <person name="Minx P."/>
            <person name="Mitreva M."/>
            <person name="Roeseler W."/>
            <person name="Tian H."/>
            <person name="Witte H."/>
            <person name="Yang S.P."/>
            <person name="Wilson R.K."/>
            <person name="Sommer R.J."/>
        </authorList>
    </citation>
    <scope>NUCLEOTIDE SEQUENCE [LARGE SCALE GENOMIC DNA]</scope>
    <source>
        <strain evidence="3">PS312</strain>
    </source>
</reference>
<feature type="compositionally biased region" description="Polar residues" evidence="1">
    <location>
        <begin position="29"/>
        <end position="40"/>
    </location>
</feature>
<feature type="compositionally biased region" description="Low complexity" evidence="1">
    <location>
        <begin position="49"/>
        <end position="59"/>
    </location>
</feature>
<dbReference type="AlphaFoldDB" id="A0A2A6D1U7"/>
<sequence>MSSDAVGIRLAGCNHPRNKPPPYCRAKTTCAQSSTSQTLHSPYPPSTPSSPSSPSLSSSINDKAESVGDKQSNGMPTAAPLRPRYVKNRKDKRAKVKISNPGPASASSSAISSYSGSPIVTDV</sequence>
<keyword evidence="3" id="KW-1185">Reference proteome</keyword>
<feature type="compositionally biased region" description="Low complexity" evidence="1">
    <location>
        <begin position="98"/>
        <end position="123"/>
    </location>
</feature>
<evidence type="ECO:0000256" key="1">
    <source>
        <dbReference type="SAM" id="MobiDB-lite"/>
    </source>
</evidence>
<name>A0A2A6D1U7_PRIPA</name>
<evidence type="ECO:0000313" key="2">
    <source>
        <dbReference type="EnsemblMetazoa" id="PPA46032.1"/>
    </source>
</evidence>
<protein>
    <submittedName>
        <fullName evidence="2">Uncharacterized protein</fullName>
    </submittedName>
</protein>
<reference evidence="2" key="2">
    <citation type="submission" date="2022-06" db="UniProtKB">
        <authorList>
            <consortium name="EnsemblMetazoa"/>
        </authorList>
    </citation>
    <scope>IDENTIFICATION</scope>
    <source>
        <strain evidence="2">PS312</strain>
    </source>
</reference>
<feature type="region of interest" description="Disordered" evidence="1">
    <location>
        <begin position="1"/>
        <end position="123"/>
    </location>
</feature>
<accession>A0A8R1V4S1</accession>
<evidence type="ECO:0000313" key="3">
    <source>
        <dbReference type="Proteomes" id="UP000005239"/>
    </source>
</evidence>
<proteinExistence type="predicted"/>
<accession>A0A2A6D1U7</accession>